<organism evidence="1 2">
    <name type="scientific">marine gamma proteobacterium HTCC2143</name>
    <dbReference type="NCBI Taxonomy" id="247633"/>
    <lineage>
        <taxon>Bacteria</taxon>
        <taxon>Pseudomonadati</taxon>
        <taxon>Pseudomonadota</taxon>
        <taxon>Gammaproteobacteria</taxon>
        <taxon>Cellvibrionales</taxon>
        <taxon>Spongiibacteraceae</taxon>
        <taxon>BD1-7 clade</taxon>
    </lineage>
</organism>
<name>A0YA23_9GAMM</name>
<dbReference type="EMBL" id="AAVT01000001">
    <property type="protein sequence ID" value="EAW32977.1"/>
    <property type="molecule type" value="Genomic_DNA"/>
</dbReference>
<dbReference type="eggNOG" id="COG2861">
    <property type="taxonomic scope" value="Bacteria"/>
</dbReference>
<reference evidence="1 2" key="1">
    <citation type="journal article" date="2010" name="J. Bacteriol.">
        <title>Genome sequence of the oligotrophic marine Gammaproteobacterium HTCC2143, isolated from the Oregon Coast.</title>
        <authorList>
            <person name="Oh H.M."/>
            <person name="Kang I."/>
            <person name="Ferriera S."/>
            <person name="Giovannoni S.J."/>
            <person name="Cho J.C."/>
        </authorList>
    </citation>
    <scope>NUCLEOTIDE SEQUENCE [LARGE SCALE GENOMIC DNA]</scope>
    <source>
        <strain evidence="1 2">HTCC2143</strain>
    </source>
</reference>
<dbReference type="InterPro" id="IPR006837">
    <property type="entry name" value="Divergent_DAC"/>
</dbReference>
<comment type="caution">
    <text evidence="1">The sequence shown here is derived from an EMBL/GenBank/DDBJ whole genome shotgun (WGS) entry which is preliminary data.</text>
</comment>
<dbReference type="Pfam" id="PF04748">
    <property type="entry name" value="Polysacc_deac_2"/>
    <property type="match status" value="1"/>
</dbReference>
<proteinExistence type="predicted"/>
<accession>A0YA23</accession>
<dbReference type="InterPro" id="IPR011330">
    <property type="entry name" value="Glyco_hydro/deAcase_b/a-brl"/>
</dbReference>
<evidence type="ECO:0008006" key="3">
    <source>
        <dbReference type="Google" id="ProtNLM"/>
    </source>
</evidence>
<dbReference type="GO" id="GO:0005975">
    <property type="term" value="P:carbohydrate metabolic process"/>
    <property type="evidence" value="ECO:0007669"/>
    <property type="project" value="InterPro"/>
</dbReference>
<keyword evidence="2" id="KW-1185">Reference proteome</keyword>
<dbReference type="STRING" id="247633.GP2143_17016"/>
<dbReference type="PANTHER" id="PTHR30105:SF2">
    <property type="entry name" value="DIVERGENT POLYSACCHARIDE DEACETYLASE SUPERFAMILY"/>
    <property type="match status" value="1"/>
</dbReference>
<gene>
    <name evidence="1" type="ORF">GP2143_17016</name>
</gene>
<dbReference type="OrthoDB" id="9784811at2"/>
<dbReference type="SUPFAM" id="SSF88713">
    <property type="entry name" value="Glycoside hydrolase/deacetylase"/>
    <property type="match status" value="1"/>
</dbReference>
<protein>
    <recommendedName>
        <fullName evidence="3">Divergent polysaccharide deacetylase family protein</fullName>
    </recommendedName>
</protein>
<dbReference type="AlphaFoldDB" id="A0YA23"/>
<dbReference type="PANTHER" id="PTHR30105">
    <property type="entry name" value="UNCHARACTERIZED YIBQ-RELATED"/>
    <property type="match status" value="1"/>
</dbReference>
<evidence type="ECO:0000313" key="2">
    <source>
        <dbReference type="Proteomes" id="UP000004931"/>
    </source>
</evidence>
<dbReference type="CDD" id="cd10936">
    <property type="entry name" value="CE4_DAC2"/>
    <property type="match status" value="1"/>
</dbReference>
<evidence type="ECO:0000313" key="1">
    <source>
        <dbReference type="EMBL" id="EAW32977.1"/>
    </source>
</evidence>
<sequence length="282" mass="31401">MTITNHRARSRQLIKSLFIVCVNILAAINCFGQEKTVANIVLIVDDMGNSLELGQRAINLPGAINYAFLPYSPHRVSLANIAFRQRKEVMLHAPMSNLHSHPVGQGGLTPNMSQQQFLQTLNTNLNSVPHVRGVNNHMGSLMTQLRQPMGWLMAALKQQNLYFVDSRTTPLTVAKSTATKLGVPSLRRDIFLDNERQHDAIAMQFERLIALAKKTGIAVGIGHPHPETLKYLEKTLPTLEQRGIKLVLASQALKPVNCDHERIYCSTEIVMANLENDSPTEN</sequence>
<dbReference type="Gene3D" id="3.20.20.370">
    <property type="entry name" value="Glycoside hydrolase/deacetylase"/>
    <property type="match status" value="1"/>
</dbReference>
<dbReference type="Proteomes" id="UP000004931">
    <property type="component" value="Unassembled WGS sequence"/>
</dbReference>